<dbReference type="RefSeq" id="WP_218327737.1">
    <property type="nucleotide sequence ID" value="NZ_JAHUZB010000016.1"/>
</dbReference>
<evidence type="ECO:0000313" key="5">
    <source>
        <dbReference type="Proteomes" id="UP000774130"/>
    </source>
</evidence>
<dbReference type="Proteomes" id="UP000774130">
    <property type="component" value="Unassembled WGS sequence"/>
</dbReference>
<evidence type="ECO:0000259" key="3">
    <source>
        <dbReference type="Pfam" id="PF00224"/>
    </source>
</evidence>
<keyword evidence="5" id="KW-1185">Reference proteome</keyword>
<feature type="domain" description="Pyruvate kinase barrel" evidence="3">
    <location>
        <begin position="3"/>
        <end position="115"/>
    </location>
</feature>
<gene>
    <name evidence="4" type="ORF">KUA55_17850</name>
</gene>
<dbReference type="InterPro" id="IPR001697">
    <property type="entry name" value="Pyr_Knase"/>
</dbReference>
<dbReference type="InterPro" id="IPR015793">
    <property type="entry name" value="Pyrv_Knase_brl"/>
</dbReference>
<name>A0ABS6TI29_9ENTE</name>
<accession>A0ABS6TI29</accession>
<comment type="caution">
    <text evidence="4">The sequence shown here is derived from an EMBL/GenBank/DDBJ whole genome shotgun (WGS) entry which is preliminary data.</text>
</comment>
<dbReference type="EMBL" id="JAHUZB010000016">
    <property type="protein sequence ID" value="MBV7392515.1"/>
    <property type="molecule type" value="Genomic_DNA"/>
</dbReference>
<protein>
    <recommendedName>
        <fullName evidence="3">Pyruvate kinase barrel domain-containing protein</fullName>
    </recommendedName>
</protein>
<evidence type="ECO:0000256" key="1">
    <source>
        <dbReference type="ARBA" id="ARBA00022679"/>
    </source>
</evidence>
<keyword evidence="1" id="KW-0808">Transferase</keyword>
<keyword evidence="2" id="KW-0479">Metal-binding</keyword>
<evidence type="ECO:0000256" key="2">
    <source>
        <dbReference type="ARBA" id="ARBA00022723"/>
    </source>
</evidence>
<evidence type="ECO:0000313" key="4">
    <source>
        <dbReference type="EMBL" id="MBV7392515.1"/>
    </source>
</evidence>
<reference evidence="4 5" key="1">
    <citation type="submission" date="2021-06" db="EMBL/GenBank/DDBJ databases">
        <title>Enterococcus alishanensis sp. nov., a novel lactic acid bacterium isolated from fresh coffee beans.</title>
        <authorList>
            <person name="Chen Y.-S."/>
        </authorList>
    </citation>
    <scope>NUCLEOTIDE SEQUENCE [LARGE SCALE GENOMIC DNA]</scope>
    <source>
        <strain evidence="4 5">ALS3</strain>
    </source>
</reference>
<sequence>MNLECQVIAKIESKQAVQHFDEILLLVDGIMVARGDFSVEVGVLKVPYIQKILLERARLNNKYSIVATQIMDSMEHNPTPTRAEVSDATNALIDGAKAPMLSGETAIGQYLVETIQMLSDIIHYNSAFEI</sequence>
<proteinExistence type="predicted"/>
<dbReference type="PANTHER" id="PTHR11817">
    <property type="entry name" value="PYRUVATE KINASE"/>
    <property type="match status" value="1"/>
</dbReference>
<dbReference type="Pfam" id="PF00224">
    <property type="entry name" value="PK"/>
    <property type="match status" value="1"/>
</dbReference>
<organism evidence="4 5">
    <name type="scientific">Enterococcus alishanensis</name>
    <dbReference type="NCBI Taxonomy" id="1303817"/>
    <lineage>
        <taxon>Bacteria</taxon>
        <taxon>Bacillati</taxon>
        <taxon>Bacillota</taxon>
        <taxon>Bacilli</taxon>
        <taxon>Lactobacillales</taxon>
        <taxon>Enterococcaceae</taxon>
        <taxon>Enterococcus</taxon>
    </lineage>
</organism>